<feature type="chain" id="PRO_5045835886" evidence="2">
    <location>
        <begin position="21"/>
        <end position="296"/>
    </location>
</feature>
<comment type="caution">
    <text evidence="3">The sequence shown here is derived from an EMBL/GenBank/DDBJ whole genome shotgun (WGS) entry which is preliminary data.</text>
</comment>
<protein>
    <submittedName>
        <fullName evidence="3">Uncharacterized protein</fullName>
    </submittedName>
</protein>
<reference evidence="3 4" key="1">
    <citation type="journal article" date="2024" name="IMA Fungus">
        <title>IMA Genome - F19 : A genome assembly and annotation guide to empower mycologists, including annotated draft genome sequences of Ceratocystis pirilliformis, Diaporthe australafricana, Fusarium ophioides, Paecilomyces lecythidis, and Sporothrix stenoceras.</title>
        <authorList>
            <person name="Aylward J."/>
            <person name="Wilson A.M."/>
            <person name="Visagie C.M."/>
            <person name="Spraker J."/>
            <person name="Barnes I."/>
            <person name="Buitendag C."/>
            <person name="Ceriani C."/>
            <person name="Del Mar Angel L."/>
            <person name="du Plessis D."/>
            <person name="Fuchs T."/>
            <person name="Gasser K."/>
            <person name="Kramer D."/>
            <person name="Li W."/>
            <person name="Munsamy K."/>
            <person name="Piso A."/>
            <person name="Price J.L."/>
            <person name="Sonnekus B."/>
            <person name="Thomas C."/>
            <person name="van der Nest A."/>
            <person name="van Dijk A."/>
            <person name="van Heerden A."/>
            <person name="van Vuuren N."/>
            <person name="Yilmaz N."/>
            <person name="Duong T.A."/>
            <person name="van der Merwe N.A."/>
            <person name="Wingfield M.J."/>
            <person name="Wingfield B.D."/>
        </authorList>
    </citation>
    <scope>NUCLEOTIDE SEQUENCE [LARGE SCALE GENOMIC DNA]</scope>
    <source>
        <strain evidence="3 4">CMW 18167</strain>
    </source>
</reference>
<keyword evidence="2" id="KW-0732">Signal</keyword>
<feature type="signal peptide" evidence="2">
    <location>
        <begin position="1"/>
        <end position="20"/>
    </location>
</feature>
<evidence type="ECO:0000256" key="2">
    <source>
        <dbReference type="SAM" id="SignalP"/>
    </source>
</evidence>
<organism evidence="3 4">
    <name type="scientific">Paecilomyces lecythidis</name>
    <dbReference type="NCBI Taxonomy" id="3004212"/>
    <lineage>
        <taxon>Eukaryota</taxon>
        <taxon>Fungi</taxon>
        <taxon>Dikarya</taxon>
        <taxon>Ascomycota</taxon>
        <taxon>Pezizomycotina</taxon>
        <taxon>Eurotiomycetes</taxon>
        <taxon>Eurotiomycetidae</taxon>
        <taxon>Eurotiales</taxon>
        <taxon>Thermoascaceae</taxon>
        <taxon>Paecilomyces</taxon>
    </lineage>
</organism>
<dbReference type="Proteomes" id="UP001583193">
    <property type="component" value="Unassembled WGS sequence"/>
</dbReference>
<keyword evidence="4" id="KW-1185">Reference proteome</keyword>
<name>A0ABR3XMC0_9EURO</name>
<evidence type="ECO:0000313" key="4">
    <source>
        <dbReference type="Proteomes" id="UP001583193"/>
    </source>
</evidence>
<evidence type="ECO:0000256" key="1">
    <source>
        <dbReference type="SAM" id="MobiDB-lite"/>
    </source>
</evidence>
<feature type="region of interest" description="Disordered" evidence="1">
    <location>
        <begin position="263"/>
        <end position="296"/>
    </location>
</feature>
<feature type="compositionally biased region" description="Pro residues" evidence="1">
    <location>
        <begin position="276"/>
        <end position="285"/>
    </location>
</feature>
<gene>
    <name evidence="3" type="ORF">Plec18167_004828</name>
</gene>
<accession>A0ABR3XMC0</accession>
<evidence type="ECO:0000313" key="3">
    <source>
        <dbReference type="EMBL" id="KAL1877142.1"/>
    </source>
</evidence>
<proteinExistence type="predicted"/>
<dbReference type="EMBL" id="JAVDPF010000014">
    <property type="protein sequence ID" value="KAL1877142.1"/>
    <property type="molecule type" value="Genomic_DNA"/>
</dbReference>
<sequence length="296" mass="32114">MRVTAIVFAAWAAELVASYAHPAMFQGRKRNIEYSSMSILAPSSPSSPAVDRVTTRAPQVFSTTGSTARSSWIPPRVPVPIPSARSSSVYLATEKIHKAEAEIDIALPVLPLPSLPTALPHLEKKRENDVPHISWPAPPTIYTIFPPTPLPNNKRSQNENGDYVISLPTLTAPLPLQKRSVDDEPHLIVPPGATLYTSLPHIISQTCVTTYTLLPTPLPKDKQGGKGEQLLPLPTLTISPEERNANDGPGPRCILILPTGALREEKRSEEEGEIIPTPPPCPNPWVPECNAGPPHE</sequence>